<evidence type="ECO:0000256" key="1">
    <source>
        <dbReference type="SAM" id="MobiDB-lite"/>
    </source>
</evidence>
<gene>
    <name evidence="3" type="ORF">L3V74_13195</name>
</gene>
<organism evidence="3 4">
    <name type="scientific">Xanthomonas indica</name>
    <dbReference type="NCBI Taxonomy" id="2912242"/>
    <lineage>
        <taxon>Bacteria</taxon>
        <taxon>Pseudomonadati</taxon>
        <taxon>Pseudomonadota</taxon>
        <taxon>Gammaproteobacteria</taxon>
        <taxon>Lysobacterales</taxon>
        <taxon>Lysobacteraceae</taxon>
        <taxon>Xanthomonas</taxon>
    </lineage>
</organism>
<feature type="chain" id="PRO_5045719837" description="Lipoprotein" evidence="2">
    <location>
        <begin position="33"/>
        <end position="170"/>
    </location>
</feature>
<proteinExistence type="predicted"/>
<evidence type="ECO:0000256" key="2">
    <source>
        <dbReference type="SAM" id="SignalP"/>
    </source>
</evidence>
<protein>
    <recommendedName>
        <fullName evidence="5">Lipoprotein</fullName>
    </recommendedName>
</protein>
<sequence length="170" mass="18165">MPTDFLGATMFKRMRLPAALLLAMLSAGCGPAPDRQTETPSPTAKTDAPRATPPADTFDENRAMDLLQARLTADRAYPDLPCLGYAIENDGDDAASATASAAAASKPVAPAAIEIAVREKHGDGCPGDPQTEPVRDRFRVERSGAIRWYDVVDGDFVDYAQWRQQQASGG</sequence>
<keyword evidence="2" id="KW-0732">Signal</keyword>
<comment type="caution">
    <text evidence="3">The sequence shown here is derived from an EMBL/GenBank/DDBJ whole genome shotgun (WGS) entry which is preliminary data.</text>
</comment>
<dbReference type="EMBL" id="JAKJPQ010000010">
    <property type="protein sequence ID" value="MCI2262497.1"/>
    <property type="molecule type" value="Genomic_DNA"/>
</dbReference>
<reference evidence="3 4" key="1">
    <citation type="journal article" date="2022" name="Curr. Microbiol.">
        <title>Xanthomonas indica sp. nov., a Novel Member of Non-Pathogenic Xanthomonas Community from Healthy Rice Seeds.</title>
        <authorList>
            <person name="Rana R."/>
            <person name="Madhavan V.N."/>
            <person name="Saroha T."/>
            <person name="Bansal K."/>
            <person name="Kaur A."/>
            <person name="Sonti R.V."/>
            <person name="Patel H.K."/>
            <person name="Patil P.B."/>
        </authorList>
    </citation>
    <scope>NUCLEOTIDE SEQUENCE [LARGE SCALE GENOMIC DNA]</scope>
    <source>
        <strain evidence="3 4">PPL560</strain>
    </source>
</reference>
<keyword evidence="4" id="KW-1185">Reference proteome</keyword>
<feature type="signal peptide" evidence="2">
    <location>
        <begin position="1"/>
        <end position="32"/>
    </location>
</feature>
<accession>A0ABS9WS50</accession>
<dbReference type="RefSeq" id="WP_242160359.1">
    <property type="nucleotide sequence ID" value="NZ_JAKJPQ010000010.1"/>
</dbReference>
<dbReference type="Proteomes" id="UP001430647">
    <property type="component" value="Unassembled WGS sequence"/>
</dbReference>
<feature type="region of interest" description="Disordered" evidence="1">
    <location>
        <begin position="31"/>
        <end position="57"/>
    </location>
</feature>
<evidence type="ECO:0000313" key="3">
    <source>
        <dbReference type="EMBL" id="MCI2262497.1"/>
    </source>
</evidence>
<evidence type="ECO:0000313" key="4">
    <source>
        <dbReference type="Proteomes" id="UP001430647"/>
    </source>
</evidence>
<evidence type="ECO:0008006" key="5">
    <source>
        <dbReference type="Google" id="ProtNLM"/>
    </source>
</evidence>
<name>A0ABS9WS50_9XANT</name>